<organism evidence="2 3">
    <name type="scientific">Cylindrobasidium torrendii FP15055 ss-10</name>
    <dbReference type="NCBI Taxonomy" id="1314674"/>
    <lineage>
        <taxon>Eukaryota</taxon>
        <taxon>Fungi</taxon>
        <taxon>Dikarya</taxon>
        <taxon>Basidiomycota</taxon>
        <taxon>Agaricomycotina</taxon>
        <taxon>Agaricomycetes</taxon>
        <taxon>Agaricomycetidae</taxon>
        <taxon>Agaricales</taxon>
        <taxon>Marasmiineae</taxon>
        <taxon>Physalacriaceae</taxon>
        <taxon>Cylindrobasidium</taxon>
    </lineage>
</organism>
<keyword evidence="3" id="KW-1185">Reference proteome</keyword>
<dbReference type="EMBL" id="KN880445">
    <property type="protein sequence ID" value="KIY72249.1"/>
    <property type="molecule type" value="Genomic_DNA"/>
</dbReference>
<dbReference type="Proteomes" id="UP000054007">
    <property type="component" value="Unassembled WGS sequence"/>
</dbReference>
<dbReference type="OrthoDB" id="3167300at2759"/>
<dbReference type="AlphaFoldDB" id="A0A0D7BQ10"/>
<accession>A0A0D7BQ10</accession>
<evidence type="ECO:0000313" key="2">
    <source>
        <dbReference type="EMBL" id="KIY72249.1"/>
    </source>
</evidence>
<feature type="region of interest" description="Disordered" evidence="1">
    <location>
        <begin position="303"/>
        <end position="328"/>
    </location>
</feature>
<proteinExistence type="predicted"/>
<feature type="compositionally biased region" description="Acidic residues" evidence="1">
    <location>
        <begin position="303"/>
        <end position="313"/>
    </location>
</feature>
<evidence type="ECO:0000256" key="1">
    <source>
        <dbReference type="SAM" id="MobiDB-lite"/>
    </source>
</evidence>
<gene>
    <name evidence="2" type="ORF">CYLTODRAFT_440683</name>
</gene>
<evidence type="ECO:0000313" key="3">
    <source>
        <dbReference type="Proteomes" id="UP000054007"/>
    </source>
</evidence>
<sequence>MSSASRLPLELLEYIISWAFTLHSPSGDLLHVPSKPSWGAVSGFSLASKTCRAIFLEYWFMTLYMAECQHSDFENLFSTFPDICTRWTRHLHCVLPIDLVRHRMHVPLTVARFEKLQTIRLGYCGLHSKRTYAGTHSALSSHRGVDSFSIYNVLWPSPIIMKHISHTFIGLRYLAIHGRTIWCGLCYTNSTPAFASPIPRRLRYENSQGLGLPALFSKCLSSLHSLEFVSISVPIVDGGQTLLTEGDGGNEFLWSGECDDCITRNYVDEIFRNDWVERKRNGEPRLPSLQVVEWKFTDLIAEEDDEEAVDEADSPSSSSGDGNNDGDA</sequence>
<protein>
    <submittedName>
        <fullName evidence="2">Uncharacterized protein</fullName>
    </submittedName>
</protein>
<reference evidence="2 3" key="1">
    <citation type="journal article" date="2015" name="Fungal Genet. Biol.">
        <title>Evolution of novel wood decay mechanisms in Agaricales revealed by the genome sequences of Fistulina hepatica and Cylindrobasidium torrendii.</title>
        <authorList>
            <person name="Floudas D."/>
            <person name="Held B.W."/>
            <person name="Riley R."/>
            <person name="Nagy L.G."/>
            <person name="Koehler G."/>
            <person name="Ransdell A.S."/>
            <person name="Younus H."/>
            <person name="Chow J."/>
            <person name="Chiniquy J."/>
            <person name="Lipzen A."/>
            <person name="Tritt A."/>
            <person name="Sun H."/>
            <person name="Haridas S."/>
            <person name="LaButti K."/>
            <person name="Ohm R.A."/>
            <person name="Kues U."/>
            <person name="Blanchette R.A."/>
            <person name="Grigoriev I.V."/>
            <person name="Minto R.E."/>
            <person name="Hibbett D.S."/>
        </authorList>
    </citation>
    <scope>NUCLEOTIDE SEQUENCE [LARGE SCALE GENOMIC DNA]</scope>
    <source>
        <strain evidence="2 3">FP15055 ss-10</strain>
    </source>
</reference>
<name>A0A0D7BQ10_9AGAR</name>